<dbReference type="EMBL" id="JFKB01000007">
    <property type="protein sequence ID" value="OSQ47774.1"/>
    <property type="molecule type" value="Genomic_DNA"/>
</dbReference>
<dbReference type="Pfam" id="PF00005">
    <property type="entry name" value="ABC_tran"/>
    <property type="match status" value="1"/>
</dbReference>
<dbReference type="Proteomes" id="UP000193396">
    <property type="component" value="Unassembled WGS sequence"/>
</dbReference>
<keyword evidence="7" id="KW-1185">Reference proteome</keyword>
<dbReference type="PROSITE" id="PS50893">
    <property type="entry name" value="ABC_TRANSPORTER_2"/>
    <property type="match status" value="1"/>
</dbReference>
<evidence type="ECO:0000313" key="6">
    <source>
        <dbReference type="EMBL" id="OSQ47774.1"/>
    </source>
</evidence>
<dbReference type="Gene3D" id="3.40.50.300">
    <property type="entry name" value="P-loop containing nucleotide triphosphate hydrolases"/>
    <property type="match status" value="1"/>
</dbReference>
<accession>A0A1Y2LAT3</accession>
<dbReference type="SUPFAM" id="SSF52540">
    <property type="entry name" value="P-loop containing nucleoside triphosphate hydrolases"/>
    <property type="match status" value="1"/>
</dbReference>
<keyword evidence="1" id="KW-0813">Transport</keyword>
<dbReference type="GO" id="GO:0005524">
    <property type="term" value="F:ATP binding"/>
    <property type="evidence" value="ECO:0007669"/>
    <property type="project" value="UniProtKB-KW"/>
</dbReference>
<comment type="caution">
    <text evidence="6">The sequence shown here is derived from an EMBL/GenBank/DDBJ whole genome shotgun (WGS) entry which is preliminary data.</text>
</comment>
<dbReference type="InterPro" id="IPR003593">
    <property type="entry name" value="AAA+_ATPase"/>
</dbReference>
<dbReference type="STRING" id="1293890.TALK_12045"/>
<evidence type="ECO:0000256" key="1">
    <source>
        <dbReference type="ARBA" id="ARBA00022448"/>
    </source>
</evidence>
<name>A0A1Y2LAT3_9PROT</name>
<keyword evidence="3 6" id="KW-0067">ATP-binding</keyword>
<protein>
    <submittedName>
        <fullName evidence="6">ABC transporter ATP-binding protein</fullName>
    </submittedName>
</protein>
<evidence type="ECO:0000256" key="3">
    <source>
        <dbReference type="ARBA" id="ARBA00022840"/>
    </source>
</evidence>
<evidence type="ECO:0000259" key="5">
    <source>
        <dbReference type="PROSITE" id="PS50893"/>
    </source>
</evidence>
<feature type="region of interest" description="Disordered" evidence="4">
    <location>
        <begin position="281"/>
        <end position="305"/>
    </location>
</feature>
<dbReference type="SUPFAM" id="SSF50331">
    <property type="entry name" value="MOP-like"/>
    <property type="match status" value="1"/>
</dbReference>
<dbReference type="PANTHER" id="PTHR42781">
    <property type="entry name" value="SPERMIDINE/PUTRESCINE IMPORT ATP-BINDING PROTEIN POTA"/>
    <property type="match status" value="1"/>
</dbReference>
<dbReference type="InterPro" id="IPR008995">
    <property type="entry name" value="Mo/tungstate-bd_C_term_dom"/>
</dbReference>
<dbReference type="InterPro" id="IPR050093">
    <property type="entry name" value="ABC_SmlMolc_Importer"/>
</dbReference>
<dbReference type="InterPro" id="IPR017871">
    <property type="entry name" value="ABC_transporter-like_CS"/>
</dbReference>
<feature type="domain" description="ABC transporter" evidence="5">
    <location>
        <begin position="3"/>
        <end position="234"/>
    </location>
</feature>
<organism evidence="6 7">
    <name type="scientific">Thalassospira alkalitolerans</name>
    <dbReference type="NCBI Taxonomy" id="1293890"/>
    <lineage>
        <taxon>Bacteria</taxon>
        <taxon>Pseudomonadati</taxon>
        <taxon>Pseudomonadota</taxon>
        <taxon>Alphaproteobacteria</taxon>
        <taxon>Rhodospirillales</taxon>
        <taxon>Thalassospiraceae</taxon>
        <taxon>Thalassospira</taxon>
    </lineage>
</organism>
<dbReference type="GO" id="GO:0015697">
    <property type="term" value="P:quaternary ammonium group transport"/>
    <property type="evidence" value="ECO:0007669"/>
    <property type="project" value="UniProtKB-ARBA"/>
</dbReference>
<dbReference type="Gene3D" id="2.40.50.100">
    <property type="match status" value="1"/>
</dbReference>
<dbReference type="RefSeq" id="WP_085619168.1">
    <property type="nucleotide sequence ID" value="NZ_JFKB01000007.1"/>
</dbReference>
<evidence type="ECO:0000313" key="7">
    <source>
        <dbReference type="Proteomes" id="UP000193396"/>
    </source>
</evidence>
<evidence type="ECO:0000256" key="4">
    <source>
        <dbReference type="SAM" id="MobiDB-lite"/>
    </source>
</evidence>
<keyword evidence="2" id="KW-0547">Nucleotide-binding</keyword>
<dbReference type="AlphaFoldDB" id="A0A1Y2LAT3"/>
<dbReference type="InterPro" id="IPR003439">
    <property type="entry name" value="ABC_transporter-like_ATP-bd"/>
</dbReference>
<gene>
    <name evidence="6" type="ORF">TALK_12045</name>
</gene>
<sequence>MTIRFDNVTYRYATGKGGLSDISLEVGKGELLVVIGPSGSGKSTLLKLLAGFMEPQAGRILIAGQDIRGVSAQHRDLGIVFQSYALFPHMTVLENIAYPLKLRRVGRDERIERARNALREVGLANAGDRLPGTLSGGQQQRVALARALVYKPKALLLDEPLSALDAGLRTDMRDLITHIQRAANIATIHVTHDQEEALSMADRIAMIHEGRLLQLAPPRELYDAPVDTTVAAFVGKANLWPGRVVSPTLVATAFGNIECVASAWQIGAAVTLLIRPEAVMPITDDDGQGKGPRQEDKQPGRPINRFNGTLTQDRFLGAVRRYDLVVGDGVITGETGYRGIISGVTISPDDVRVLPA</sequence>
<dbReference type="PANTHER" id="PTHR42781:SF4">
    <property type="entry name" value="SPERMIDINE_PUTRESCINE IMPORT ATP-BINDING PROTEIN POTA"/>
    <property type="match status" value="1"/>
</dbReference>
<dbReference type="PROSITE" id="PS00211">
    <property type="entry name" value="ABC_TRANSPORTER_1"/>
    <property type="match status" value="1"/>
</dbReference>
<dbReference type="FunFam" id="3.40.50.300:FF:000425">
    <property type="entry name" value="Probable ABC transporter, ATP-binding subunit"/>
    <property type="match status" value="1"/>
</dbReference>
<dbReference type="InterPro" id="IPR027417">
    <property type="entry name" value="P-loop_NTPase"/>
</dbReference>
<dbReference type="OrthoDB" id="9802264at2"/>
<reference evidence="6 7" key="1">
    <citation type="submission" date="2014-03" db="EMBL/GenBank/DDBJ databases">
        <title>The draft genome sequence of Thalassospira alkalitolerans JCM 18968.</title>
        <authorList>
            <person name="Lai Q."/>
            <person name="Shao Z."/>
        </authorList>
    </citation>
    <scope>NUCLEOTIDE SEQUENCE [LARGE SCALE GENOMIC DNA]</scope>
    <source>
        <strain evidence="6 7">JCM 18968</strain>
    </source>
</reference>
<dbReference type="GO" id="GO:0016887">
    <property type="term" value="F:ATP hydrolysis activity"/>
    <property type="evidence" value="ECO:0007669"/>
    <property type="project" value="InterPro"/>
</dbReference>
<evidence type="ECO:0000256" key="2">
    <source>
        <dbReference type="ARBA" id="ARBA00022741"/>
    </source>
</evidence>
<proteinExistence type="predicted"/>
<dbReference type="SMART" id="SM00382">
    <property type="entry name" value="AAA"/>
    <property type="match status" value="1"/>
</dbReference>